<proteinExistence type="predicted"/>
<dbReference type="AlphaFoldDB" id="A0A5A7R3G5"/>
<accession>A0A5A7R3G5</accession>
<protein>
    <submittedName>
        <fullName evidence="1">Uncharacterized protein</fullName>
    </submittedName>
</protein>
<keyword evidence="2" id="KW-1185">Reference proteome</keyword>
<feature type="non-terminal residue" evidence="1">
    <location>
        <position position="1"/>
    </location>
</feature>
<dbReference type="Proteomes" id="UP000325081">
    <property type="component" value="Unassembled WGS sequence"/>
</dbReference>
<reference evidence="2" key="1">
    <citation type="journal article" date="2019" name="Curr. Biol.">
        <title>Genome Sequence of Striga asiatica Provides Insight into the Evolution of Plant Parasitism.</title>
        <authorList>
            <person name="Yoshida S."/>
            <person name="Kim S."/>
            <person name="Wafula E.K."/>
            <person name="Tanskanen J."/>
            <person name="Kim Y.M."/>
            <person name="Honaas L."/>
            <person name="Yang Z."/>
            <person name="Spallek T."/>
            <person name="Conn C.E."/>
            <person name="Ichihashi Y."/>
            <person name="Cheong K."/>
            <person name="Cui S."/>
            <person name="Der J.P."/>
            <person name="Gundlach H."/>
            <person name="Jiao Y."/>
            <person name="Hori C."/>
            <person name="Ishida J.K."/>
            <person name="Kasahara H."/>
            <person name="Kiba T."/>
            <person name="Kim M.S."/>
            <person name="Koo N."/>
            <person name="Laohavisit A."/>
            <person name="Lee Y.H."/>
            <person name="Lumba S."/>
            <person name="McCourt P."/>
            <person name="Mortimer J.C."/>
            <person name="Mutuku J.M."/>
            <person name="Nomura T."/>
            <person name="Sasaki-Sekimoto Y."/>
            <person name="Seto Y."/>
            <person name="Wang Y."/>
            <person name="Wakatake T."/>
            <person name="Sakakibara H."/>
            <person name="Demura T."/>
            <person name="Yamaguchi S."/>
            <person name="Yoneyama K."/>
            <person name="Manabe R.I."/>
            <person name="Nelson D.C."/>
            <person name="Schulman A.H."/>
            <person name="Timko M.P."/>
            <person name="dePamphilis C.W."/>
            <person name="Choi D."/>
            <person name="Shirasu K."/>
        </authorList>
    </citation>
    <scope>NUCLEOTIDE SEQUENCE [LARGE SCALE GENOMIC DNA]</scope>
    <source>
        <strain evidence="2">cv. UVA1</strain>
    </source>
</reference>
<sequence length="187" mass="21155">SKEKEKLDHHIASENVKFAKGTSRVYTKPFGDAFMVKMVVAWKCTQLSSIYKRRKLTESSGLRKSSDVELLLPGSAVKFTSCLRSSSSIFFCRYIYLGRDFISFSEAPSLIVIAYAIVAKIGKQQNSNRKITQAMAMQKIMKNTSKAKKITDNLQFSGKKKGAFLWGNQGREIINMRACVKLQKTYQ</sequence>
<name>A0A5A7R3G5_STRAF</name>
<gene>
    <name evidence="1" type="ORF">STAS_29361</name>
</gene>
<evidence type="ECO:0000313" key="2">
    <source>
        <dbReference type="Proteomes" id="UP000325081"/>
    </source>
</evidence>
<organism evidence="1 2">
    <name type="scientific">Striga asiatica</name>
    <name type="common">Asiatic witchweed</name>
    <name type="synonym">Buchnera asiatica</name>
    <dbReference type="NCBI Taxonomy" id="4170"/>
    <lineage>
        <taxon>Eukaryota</taxon>
        <taxon>Viridiplantae</taxon>
        <taxon>Streptophyta</taxon>
        <taxon>Embryophyta</taxon>
        <taxon>Tracheophyta</taxon>
        <taxon>Spermatophyta</taxon>
        <taxon>Magnoliopsida</taxon>
        <taxon>eudicotyledons</taxon>
        <taxon>Gunneridae</taxon>
        <taxon>Pentapetalae</taxon>
        <taxon>asterids</taxon>
        <taxon>lamiids</taxon>
        <taxon>Lamiales</taxon>
        <taxon>Orobanchaceae</taxon>
        <taxon>Buchnereae</taxon>
        <taxon>Striga</taxon>
    </lineage>
</organism>
<evidence type="ECO:0000313" key="1">
    <source>
        <dbReference type="EMBL" id="GER51946.1"/>
    </source>
</evidence>
<comment type="caution">
    <text evidence="1">The sequence shown here is derived from an EMBL/GenBank/DDBJ whole genome shotgun (WGS) entry which is preliminary data.</text>
</comment>
<dbReference type="OrthoDB" id="8062037at2759"/>
<dbReference type="EMBL" id="BKCP01010070">
    <property type="protein sequence ID" value="GER51946.1"/>
    <property type="molecule type" value="Genomic_DNA"/>
</dbReference>